<gene>
    <name evidence="8" type="ORF">BFJ68_g6995</name>
</gene>
<keyword evidence="5" id="KW-0238">DNA-binding</keyword>
<dbReference type="VEuPathDB" id="FungiDB:FOC4_g10007836"/>
<accession>A0A420R9Q4</accession>
<evidence type="ECO:0000256" key="3">
    <source>
        <dbReference type="ARBA" id="ARBA00022833"/>
    </source>
</evidence>
<sequence>MKASQRRSQRASAACDFCRRRKPRCENCQGRAIECTYSQRTAQARPSNARIHKLEEENARLREQLCPRSPELSSVPPDTLRGEVHLAEKPRTDGSTPTLNSINDHARQAKAQAVSPSCHLTTGQPEGAAFHGPSSGAINIGTAKDSSRILSSEDIAKNQLLAETTRQRQLEKVNLRAGKLDFGDLDPKIGIDLLSKFWNRQHYMGSIVYRPAFMRDMACNGPYYSEVLLRAMLFSGSMHTVDAAALRNTGKLNSIGRPYRIKFEQALHACGSQVLFKSDITTIQVLLVVADALFSWCNERSLSWHYLVSDKVQSIYQGRPTRLREHDNRVPIVFLDEYEELEDFHTRTYSAQPSQLDCPTHSVSTFEQLCRLSIIMDRILCALYAEKSDAKSADGLWQTVMSLHRDLQSWKDGLPVYLRVDLNDSASSTILPHNLSLIQRFCFRTAPYFISYATYVSATIHVRMAAQKSVGSQAHLCLRNCLEILSEQQTWCHAPKRTMKILLGIMNRLGVNVGEFVAIEPTSCQDGHLGEVDMSEVAEVGSDIAYQISAVPLVQQPTPDTTVDFSSMELSDFDIDQVMQSFVFEVPAMPQEDLVLMSEPGFNNYDTGDEALISRDMVVFDDLFGFDSSTS</sequence>
<dbReference type="GO" id="GO:0000981">
    <property type="term" value="F:DNA-binding transcription factor activity, RNA polymerase II-specific"/>
    <property type="evidence" value="ECO:0007669"/>
    <property type="project" value="InterPro"/>
</dbReference>
<evidence type="ECO:0000313" key="8">
    <source>
        <dbReference type="EMBL" id="RKL13764.1"/>
    </source>
</evidence>
<dbReference type="VEuPathDB" id="FungiDB:FOIG_03944"/>
<proteinExistence type="predicted"/>
<dbReference type="VEuPathDB" id="FungiDB:FOMG_14228"/>
<comment type="subcellular location">
    <subcellularLocation>
        <location evidence="1">Nucleus</location>
    </subcellularLocation>
</comment>
<dbReference type="VEuPathDB" id="FungiDB:FOZG_11816"/>
<dbReference type="VEuPathDB" id="FungiDB:FOXG_20600"/>
<evidence type="ECO:0000256" key="2">
    <source>
        <dbReference type="ARBA" id="ARBA00022723"/>
    </source>
</evidence>
<organism evidence="8 9">
    <name type="scientific">Fusarium oxysporum</name>
    <name type="common">Fusarium vascular wilt</name>
    <dbReference type="NCBI Taxonomy" id="5507"/>
    <lineage>
        <taxon>Eukaryota</taxon>
        <taxon>Fungi</taxon>
        <taxon>Dikarya</taxon>
        <taxon>Ascomycota</taxon>
        <taxon>Pezizomycotina</taxon>
        <taxon>Sordariomycetes</taxon>
        <taxon>Hypocreomycetidae</taxon>
        <taxon>Hypocreales</taxon>
        <taxon>Nectriaceae</taxon>
        <taxon>Fusarium</taxon>
        <taxon>Fusarium oxysporum species complex</taxon>
    </lineage>
</organism>
<dbReference type="PANTHER" id="PTHR31313:SF86">
    <property type="entry name" value="ZN(2)-C6 FUNGAL-TYPE DOMAIN-CONTAINING PROTEIN"/>
    <property type="match status" value="1"/>
</dbReference>
<dbReference type="InterPro" id="IPR036864">
    <property type="entry name" value="Zn2-C6_fun-type_DNA-bd_sf"/>
</dbReference>
<dbReference type="SUPFAM" id="SSF57701">
    <property type="entry name" value="Zn2/Cys6 DNA-binding domain"/>
    <property type="match status" value="1"/>
</dbReference>
<dbReference type="Gene3D" id="4.10.240.10">
    <property type="entry name" value="Zn(2)-C6 fungal-type DNA-binding domain"/>
    <property type="match status" value="1"/>
</dbReference>
<keyword evidence="2" id="KW-0479">Metal-binding</keyword>
<dbReference type="InterPro" id="IPR051615">
    <property type="entry name" value="Transcr_Regulatory_Elem"/>
</dbReference>
<evidence type="ECO:0000313" key="9">
    <source>
        <dbReference type="Proteomes" id="UP000285860"/>
    </source>
</evidence>
<evidence type="ECO:0000256" key="1">
    <source>
        <dbReference type="ARBA" id="ARBA00004123"/>
    </source>
</evidence>
<evidence type="ECO:0000256" key="6">
    <source>
        <dbReference type="ARBA" id="ARBA00023163"/>
    </source>
</evidence>
<comment type="caution">
    <text evidence="8">The sequence shown here is derived from an EMBL/GenBank/DDBJ whole genome shotgun (WGS) entry which is preliminary data.</text>
</comment>
<dbReference type="EMBL" id="MRCY01000028">
    <property type="protein sequence ID" value="RKL13764.1"/>
    <property type="molecule type" value="Genomic_DNA"/>
</dbReference>
<keyword evidence="3" id="KW-0862">Zinc</keyword>
<evidence type="ECO:0000256" key="5">
    <source>
        <dbReference type="ARBA" id="ARBA00023125"/>
    </source>
</evidence>
<dbReference type="CDD" id="cd12148">
    <property type="entry name" value="fungal_TF_MHR"/>
    <property type="match status" value="1"/>
</dbReference>
<dbReference type="AlphaFoldDB" id="A0A420R9Q4"/>
<reference evidence="8 9" key="1">
    <citation type="journal article" date="2018" name="Sci. Rep.">
        <title>Characterisation of pathogen-specific regions and novel effector candidates in Fusarium oxysporum f. sp. cepae.</title>
        <authorList>
            <person name="Armitage A.D."/>
            <person name="Taylor A."/>
            <person name="Sobczyk M.K."/>
            <person name="Baxter L."/>
            <person name="Greenfield B.P."/>
            <person name="Bates H.J."/>
            <person name="Wilson F."/>
            <person name="Jackson A.C."/>
            <person name="Ott S."/>
            <person name="Harrison R.J."/>
            <person name="Clarkson J.P."/>
        </authorList>
    </citation>
    <scope>NUCLEOTIDE SEQUENCE [LARGE SCALE GENOMIC DNA]</scope>
    <source>
        <strain evidence="8 9">Fo_A28</strain>
    </source>
</reference>
<name>A0A420R9Q4_FUSOX</name>
<dbReference type="VEuPathDB" id="FungiDB:HZS61_016740"/>
<dbReference type="GO" id="GO:0008270">
    <property type="term" value="F:zinc ion binding"/>
    <property type="evidence" value="ECO:0007669"/>
    <property type="project" value="InterPro"/>
</dbReference>
<dbReference type="PANTHER" id="PTHR31313">
    <property type="entry name" value="TY1 ENHANCER ACTIVATOR"/>
    <property type="match status" value="1"/>
</dbReference>
<dbReference type="VEuPathDB" id="FungiDB:FOC1_g10003426"/>
<dbReference type="CDD" id="cd00067">
    <property type="entry name" value="GAL4"/>
    <property type="match status" value="1"/>
</dbReference>
<dbReference type="GO" id="GO:0005634">
    <property type="term" value="C:nucleus"/>
    <property type="evidence" value="ECO:0007669"/>
    <property type="project" value="UniProtKB-SubCell"/>
</dbReference>
<dbReference type="InterPro" id="IPR001138">
    <property type="entry name" value="Zn2Cys6_DnaBD"/>
</dbReference>
<dbReference type="Proteomes" id="UP000285860">
    <property type="component" value="Unassembled WGS sequence"/>
</dbReference>
<keyword evidence="7" id="KW-0539">Nucleus</keyword>
<evidence type="ECO:0000256" key="7">
    <source>
        <dbReference type="ARBA" id="ARBA00023242"/>
    </source>
</evidence>
<evidence type="ECO:0008006" key="10">
    <source>
        <dbReference type="Google" id="ProtNLM"/>
    </source>
</evidence>
<keyword evidence="6" id="KW-0804">Transcription</keyword>
<dbReference type="GO" id="GO:0003677">
    <property type="term" value="F:DNA binding"/>
    <property type="evidence" value="ECO:0007669"/>
    <property type="project" value="UniProtKB-KW"/>
</dbReference>
<keyword evidence="4" id="KW-0805">Transcription regulation</keyword>
<evidence type="ECO:0000256" key="4">
    <source>
        <dbReference type="ARBA" id="ARBA00023015"/>
    </source>
</evidence>
<protein>
    <recommendedName>
        <fullName evidence="10">Zn(2)-C6 fungal-type domain-containing protein</fullName>
    </recommendedName>
</protein>